<keyword evidence="10" id="KW-0460">Magnesium</keyword>
<feature type="transmembrane region" description="Helical" evidence="19">
    <location>
        <begin position="63"/>
        <end position="85"/>
    </location>
</feature>
<evidence type="ECO:0000256" key="1">
    <source>
        <dbReference type="ARBA" id="ARBA00004448"/>
    </source>
</evidence>
<dbReference type="PRINTS" id="PR01166">
    <property type="entry name" value="CYCOXIDASEII"/>
</dbReference>
<evidence type="ECO:0000256" key="19">
    <source>
        <dbReference type="SAM" id="Phobius"/>
    </source>
</evidence>
<dbReference type="CDD" id="cd13912">
    <property type="entry name" value="CcO_II_C"/>
    <property type="match status" value="1"/>
</dbReference>
<protein>
    <recommendedName>
        <fullName evidence="4 18">Cytochrome c oxidase subunit 2</fullName>
    </recommendedName>
</protein>
<dbReference type="InterPro" id="IPR036257">
    <property type="entry name" value="Cyt_c_oxidase_su2_TM_sf"/>
</dbReference>
<evidence type="ECO:0000256" key="2">
    <source>
        <dbReference type="ARBA" id="ARBA00007866"/>
    </source>
</evidence>
<dbReference type="GeneID" id="17674983"/>
<dbReference type="FunFam" id="2.60.40.420:FF:000001">
    <property type="entry name" value="Cytochrome c oxidase subunit 2"/>
    <property type="match status" value="1"/>
</dbReference>
<evidence type="ECO:0000259" key="20">
    <source>
        <dbReference type="PROSITE" id="PS50857"/>
    </source>
</evidence>
<keyword evidence="8 18" id="KW-0479">Metal-binding</keyword>
<geneLocation type="mitochondrion" evidence="22"/>
<dbReference type="InterPro" id="IPR002429">
    <property type="entry name" value="CcO_II-like_C"/>
</dbReference>
<gene>
    <name evidence="22" type="primary">COX2</name>
</gene>
<keyword evidence="13 19" id="KW-1133">Transmembrane helix</keyword>
<evidence type="ECO:0000256" key="11">
    <source>
        <dbReference type="ARBA" id="ARBA00022967"/>
    </source>
</evidence>
<dbReference type="InterPro" id="IPR045187">
    <property type="entry name" value="CcO_II"/>
</dbReference>
<dbReference type="PROSITE" id="PS50999">
    <property type="entry name" value="COX2_TM"/>
    <property type="match status" value="1"/>
</dbReference>
<evidence type="ECO:0000256" key="8">
    <source>
        <dbReference type="ARBA" id="ARBA00022723"/>
    </source>
</evidence>
<dbReference type="GO" id="GO:0005507">
    <property type="term" value="F:copper ion binding"/>
    <property type="evidence" value="ECO:0007669"/>
    <property type="project" value="InterPro"/>
</dbReference>
<keyword evidence="6 18" id="KW-0679">Respiratory chain</keyword>
<evidence type="ECO:0000256" key="17">
    <source>
        <dbReference type="ARBA" id="ARBA00049512"/>
    </source>
</evidence>
<keyword evidence="12 18" id="KW-0249">Electron transport</keyword>
<comment type="cofactor">
    <cofactor evidence="18">
        <name>Cu cation</name>
        <dbReference type="ChEBI" id="CHEBI:23378"/>
    </cofactor>
    <text evidence="18">Binds a copper A center.</text>
</comment>
<organism evidence="22">
    <name type="scientific">Pristaulacus compressus</name>
    <dbReference type="NCBI Taxonomy" id="1414807"/>
    <lineage>
        <taxon>Eukaryota</taxon>
        <taxon>Metazoa</taxon>
        <taxon>Ecdysozoa</taxon>
        <taxon>Arthropoda</taxon>
        <taxon>Hexapoda</taxon>
        <taxon>Insecta</taxon>
        <taxon>Pterygota</taxon>
        <taxon>Neoptera</taxon>
        <taxon>Endopterygota</taxon>
        <taxon>Hymenoptera</taxon>
        <taxon>Apocrita</taxon>
        <taxon>Evanioidea</taxon>
        <taxon>Aulacidae</taxon>
        <taxon>Pristaulacus</taxon>
    </lineage>
</organism>
<keyword evidence="14 18" id="KW-0186">Copper</keyword>
<comment type="subcellular location">
    <subcellularLocation>
        <location evidence="1 18">Mitochondrion inner membrane</location>
        <topology evidence="1 18">Multi-pass membrane protein</topology>
    </subcellularLocation>
</comment>
<keyword evidence="11" id="KW-1278">Translocase</keyword>
<comment type="catalytic activity">
    <reaction evidence="17">
        <text>4 Fe(II)-[cytochrome c] + O2 + 8 H(+)(in) = 4 Fe(III)-[cytochrome c] + 2 H2O + 4 H(+)(out)</text>
        <dbReference type="Rhea" id="RHEA:11436"/>
        <dbReference type="Rhea" id="RHEA-COMP:10350"/>
        <dbReference type="Rhea" id="RHEA-COMP:14399"/>
        <dbReference type="ChEBI" id="CHEBI:15377"/>
        <dbReference type="ChEBI" id="CHEBI:15378"/>
        <dbReference type="ChEBI" id="CHEBI:15379"/>
        <dbReference type="ChEBI" id="CHEBI:29033"/>
        <dbReference type="ChEBI" id="CHEBI:29034"/>
        <dbReference type="EC" id="7.1.1.9"/>
    </reaction>
    <physiologicalReaction direction="left-to-right" evidence="17">
        <dbReference type="Rhea" id="RHEA:11437"/>
    </physiologicalReaction>
</comment>
<keyword evidence="15 18" id="KW-0496">Mitochondrion</keyword>
<dbReference type="AlphaFoldDB" id="U5TUM8"/>
<feature type="transmembrane region" description="Helical" evidence="19">
    <location>
        <begin position="26"/>
        <end position="51"/>
    </location>
</feature>
<dbReference type="InterPro" id="IPR034210">
    <property type="entry name" value="CcO_II_C"/>
</dbReference>
<dbReference type="RefSeq" id="YP_008815718.1">
    <property type="nucleotide sequence ID" value="NC_022849.1"/>
</dbReference>
<evidence type="ECO:0000259" key="21">
    <source>
        <dbReference type="PROSITE" id="PS50999"/>
    </source>
</evidence>
<dbReference type="InterPro" id="IPR011759">
    <property type="entry name" value="Cyt_c_oxidase_su2_TM_dom"/>
</dbReference>
<dbReference type="GO" id="GO:0005743">
    <property type="term" value="C:mitochondrial inner membrane"/>
    <property type="evidence" value="ECO:0007669"/>
    <property type="project" value="UniProtKB-SubCell"/>
</dbReference>
<evidence type="ECO:0000256" key="9">
    <source>
        <dbReference type="ARBA" id="ARBA00022792"/>
    </source>
</evidence>
<keyword evidence="7 18" id="KW-0812">Transmembrane</keyword>
<evidence type="ECO:0000256" key="13">
    <source>
        <dbReference type="ARBA" id="ARBA00022989"/>
    </source>
</evidence>
<dbReference type="Gene3D" id="2.60.40.420">
    <property type="entry name" value="Cupredoxins - blue copper proteins"/>
    <property type="match status" value="1"/>
</dbReference>
<dbReference type="InterPro" id="IPR001505">
    <property type="entry name" value="Copper_CuA"/>
</dbReference>
<proteinExistence type="inferred from homology"/>
<evidence type="ECO:0000256" key="5">
    <source>
        <dbReference type="ARBA" id="ARBA00022448"/>
    </source>
</evidence>
<dbReference type="SUPFAM" id="SSF81464">
    <property type="entry name" value="Cytochrome c oxidase subunit II-like, transmembrane region"/>
    <property type="match status" value="1"/>
</dbReference>
<evidence type="ECO:0000256" key="16">
    <source>
        <dbReference type="ARBA" id="ARBA00023136"/>
    </source>
</evidence>
<dbReference type="GO" id="GO:0004129">
    <property type="term" value="F:cytochrome-c oxidase activity"/>
    <property type="evidence" value="ECO:0007669"/>
    <property type="project" value="UniProtKB-EC"/>
</dbReference>
<dbReference type="SUPFAM" id="SSF49503">
    <property type="entry name" value="Cupredoxins"/>
    <property type="match status" value="1"/>
</dbReference>
<dbReference type="InterPro" id="IPR008972">
    <property type="entry name" value="Cupredoxin"/>
</dbReference>
<evidence type="ECO:0000256" key="14">
    <source>
        <dbReference type="ARBA" id="ARBA00023008"/>
    </source>
</evidence>
<evidence type="ECO:0000256" key="18">
    <source>
        <dbReference type="RuleBase" id="RU000457"/>
    </source>
</evidence>
<dbReference type="PANTHER" id="PTHR22888">
    <property type="entry name" value="CYTOCHROME C OXIDASE, SUBUNIT II"/>
    <property type="match status" value="1"/>
</dbReference>
<comment type="function">
    <text evidence="18">Component of the cytochrome c oxidase, the last enzyme in the mitochondrial electron transport chain which drives oxidative phosphorylation. The respiratory chain contains 3 multisubunit complexes succinate dehydrogenase (complex II, CII), ubiquinol-cytochrome c oxidoreductase (cytochrome b-c1 complex, complex III, CIII) and cytochrome c oxidase (complex IV, CIV), that cooperate to transfer electrons derived from NADH and succinate to molecular oxygen, creating an electrochemical gradient over the inner membrane that drives transmembrane transport and the ATP synthase. Cytochrome c oxidase is the component of the respiratory chain that catalyzes the reduction of oxygen to water. Electrons originating from reduced cytochrome c in the intermembrane space (IMS) are transferred via the dinuclear copper A center (CU(A)) of subunit 2 and heme A of subunit 1 to the active site in subunit 1, a binuclear center (BNC) formed by heme A3 and copper B (CU(B)). The BNC reduces molecular oxygen to 2 water molecules using 4 electrons from cytochrome c in the IMS and 4 protons from the mitochondrial matrix.</text>
</comment>
<accession>U5TUM8</accession>
<dbReference type="PROSITE" id="PS00078">
    <property type="entry name" value="COX2"/>
    <property type="match status" value="1"/>
</dbReference>
<reference evidence="22" key="1">
    <citation type="journal article" date="2013" name="Mitochondrial DNA">
        <title>Rearrangement of the nad1 gene in Pristaulacus compressus (Spinola) (Hymenoptera: Evanioidea: Aulacidae) mitochondrial genome.</title>
        <authorList>
            <person name="Wei S.J."/>
            <person name="Wu Q.L."/>
            <person name="van Achterberg K."/>
            <person name="Chen X.X."/>
        </authorList>
    </citation>
    <scope>NUCLEOTIDE SEQUENCE</scope>
</reference>
<feature type="domain" description="Cytochrome oxidase subunit II copper A binding" evidence="20">
    <location>
        <begin position="92"/>
        <end position="224"/>
    </location>
</feature>
<dbReference type="PANTHER" id="PTHR22888:SF9">
    <property type="entry name" value="CYTOCHROME C OXIDASE SUBUNIT 2"/>
    <property type="match status" value="1"/>
</dbReference>
<evidence type="ECO:0000256" key="12">
    <source>
        <dbReference type="ARBA" id="ARBA00022982"/>
    </source>
</evidence>
<evidence type="ECO:0000256" key="10">
    <source>
        <dbReference type="ARBA" id="ARBA00022842"/>
    </source>
</evidence>
<keyword evidence="5 18" id="KW-0813">Transport</keyword>
<keyword evidence="16 18" id="KW-0472">Membrane</keyword>
<dbReference type="GO" id="GO:0042773">
    <property type="term" value="P:ATP synthesis coupled electron transport"/>
    <property type="evidence" value="ECO:0007669"/>
    <property type="project" value="TreeGrafter"/>
</dbReference>
<dbReference type="Gene3D" id="1.10.287.90">
    <property type="match status" value="1"/>
</dbReference>
<evidence type="ECO:0000256" key="4">
    <source>
        <dbReference type="ARBA" id="ARBA00015946"/>
    </source>
</evidence>
<feature type="domain" description="Cytochrome oxidase subunit II transmembrane region profile" evidence="21">
    <location>
        <begin position="1"/>
        <end position="91"/>
    </location>
</feature>
<comment type="similarity">
    <text evidence="2 18">Belongs to the cytochrome c oxidase subunit 2 family.</text>
</comment>
<name>U5TUM8_9HYME</name>
<dbReference type="PROSITE" id="PS50857">
    <property type="entry name" value="COX2_CUA"/>
    <property type="match status" value="1"/>
</dbReference>
<evidence type="ECO:0000256" key="7">
    <source>
        <dbReference type="ARBA" id="ARBA00022692"/>
    </source>
</evidence>
<dbReference type="Pfam" id="PF02790">
    <property type="entry name" value="COX2_TM"/>
    <property type="match status" value="1"/>
</dbReference>
<dbReference type="EMBL" id="KF500406">
    <property type="protein sequence ID" value="AGZ13113.1"/>
    <property type="molecule type" value="Genomic_DNA"/>
</dbReference>
<keyword evidence="9 18" id="KW-0999">Mitochondrion inner membrane</keyword>
<evidence type="ECO:0000256" key="15">
    <source>
        <dbReference type="ARBA" id="ARBA00023128"/>
    </source>
</evidence>
<evidence type="ECO:0000256" key="3">
    <source>
        <dbReference type="ARBA" id="ARBA00011164"/>
    </source>
</evidence>
<sequence length="226" mass="26744">MSLWMHFSSQNACSPLMEHLIFFHDYSMMLIIIIISLIFYTILFILTNLNYNHFLIENQMIELIWTISPMLILIFLALPSLKILYLSDETFLSFFTVKITGHQWFWTYEFSDFFNIEFDSFMMNKLLKMNSFRLLDVDSHFIIPMNLNIRLLINSSDVIHSWTIPSMGIKIDAIPGRLNQISLITKRPGLFFGQCSEICGINHSFMPIVLESTKMNLFFNWLYKFI</sequence>
<evidence type="ECO:0000313" key="22">
    <source>
        <dbReference type="EMBL" id="AGZ13113.1"/>
    </source>
</evidence>
<dbReference type="Pfam" id="PF00116">
    <property type="entry name" value="COX2"/>
    <property type="match status" value="1"/>
</dbReference>
<comment type="subunit">
    <text evidence="3">Component of the cytochrome c oxidase (complex IV, CIV), a multisubunit enzyme composed of a catalytic core of 3 subunits and several supernumerary subunits. The complex exists as a monomer or a dimer and forms supercomplexes (SCs) in the inner mitochondrial membrane with ubiquinol-cytochrome c oxidoreductase (cytochrome b-c1 complex, complex III, CIII).</text>
</comment>
<evidence type="ECO:0000256" key="6">
    <source>
        <dbReference type="ARBA" id="ARBA00022660"/>
    </source>
</evidence>